<evidence type="ECO:0000259" key="1">
    <source>
        <dbReference type="Pfam" id="PF03167"/>
    </source>
</evidence>
<evidence type="ECO:0000313" key="2">
    <source>
        <dbReference type="EMBL" id="MDX8476127.1"/>
    </source>
</evidence>
<dbReference type="Gene3D" id="3.40.470.10">
    <property type="entry name" value="Uracil-DNA glycosylase-like domain"/>
    <property type="match status" value="1"/>
</dbReference>
<protein>
    <recommendedName>
        <fullName evidence="1">Uracil-DNA glycosylase-like domain-containing protein</fullName>
    </recommendedName>
</protein>
<gene>
    <name evidence="2" type="ORF">RFM27_29065</name>
</gene>
<dbReference type="SUPFAM" id="SSF52141">
    <property type="entry name" value="Uracil-DNA glycosylase-like"/>
    <property type="match status" value="1"/>
</dbReference>
<comment type="caution">
    <text evidence="2">The sequence shown here is derived from an EMBL/GenBank/DDBJ whole genome shotgun (WGS) entry which is preliminary data.</text>
</comment>
<dbReference type="Proteomes" id="UP001271780">
    <property type="component" value="Unassembled WGS sequence"/>
</dbReference>
<evidence type="ECO:0000313" key="3">
    <source>
        <dbReference type="Proteomes" id="UP001271780"/>
    </source>
</evidence>
<dbReference type="EMBL" id="JAVIIZ010000028">
    <property type="protein sequence ID" value="MDX8476127.1"/>
    <property type="molecule type" value="Genomic_DNA"/>
</dbReference>
<dbReference type="InterPro" id="IPR005122">
    <property type="entry name" value="Uracil-DNA_glycosylase-like"/>
</dbReference>
<name>A0ABU4XN09_9HYPH</name>
<dbReference type="Pfam" id="PF03167">
    <property type="entry name" value="UDG"/>
    <property type="match status" value="1"/>
</dbReference>
<sequence>MIEQKILFLGLCAKKNADGGLHAPLAPTSRSGSFLASLLAELPLGEIAIARDNIIPGPVFGQNGVERNPTWAELLPWLRDHWLWRDDTLAAIVAFGAEAKRAFAALAAERSSDTPVYFLHHPSYALRQPKNRRAEYARKLSQAIVATDASIAARL</sequence>
<proteinExistence type="predicted"/>
<organism evidence="2 3">
    <name type="scientific">Mesorhizobium dulcispinae</name>
    <dbReference type="NCBI Taxonomy" id="3072316"/>
    <lineage>
        <taxon>Bacteria</taxon>
        <taxon>Pseudomonadati</taxon>
        <taxon>Pseudomonadota</taxon>
        <taxon>Alphaproteobacteria</taxon>
        <taxon>Hyphomicrobiales</taxon>
        <taxon>Phyllobacteriaceae</taxon>
        <taxon>Mesorhizobium</taxon>
    </lineage>
</organism>
<dbReference type="RefSeq" id="WP_320252970.1">
    <property type="nucleotide sequence ID" value="NZ_JAVIIX010000027.1"/>
</dbReference>
<feature type="domain" description="Uracil-DNA glycosylase-like" evidence="1">
    <location>
        <begin position="28"/>
        <end position="140"/>
    </location>
</feature>
<accession>A0ABU4XN09</accession>
<keyword evidence="3" id="KW-1185">Reference proteome</keyword>
<reference evidence="2 3" key="1">
    <citation type="submission" date="2023-08" db="EMBL/GenBank/DDBJ databases">
        <title>Implementing the SeqCode for naming new Mesorhizobium species isolated from Vachellia karroo root nodules.</title>
        <authorList>
            <person name="Van Lill M."/>
        </authorList>
    </citation>
    <scope>NUCLEOTIDE SEQUENCE [LARGE SCALE GENOMIC DNA]</scope>
    <source>
        <strain evidence="2 3">VK23A</strain>
    </source>
</reference>
<dbReference type="InterPro" id="IPR036895">
    <property type="entry name" value="Uracil-DNA_glycosylase-like_sf"/>
</dbReference>